<dbReference type="Pfam" id="PF04480">
    <property type="entry name" value="DUF559"/>
    <property type="match status" value="1"/>
</dbReference>
<feature type="domain" description="DUF559" evidence="1">
    <location>
        <begin position="196"/>
        <end position="282"/>
    </location>
</feature>
<protein>
    <recommendedName>
        <fullName evidence="1">DUF559 domain-containing protein</fullName>
    </recommendedName>
</protein>
<dbReference type="STRING" id="1032480.MLP_39130"/>
<keyword evidence="3" id="KW-1185">Reference proteome</keyword>
<dbReference type="OrthoDB" id="4310518at2"/>
<dbReference type="eggNOG" id="COG2852">
    <property type="taxonomic scope" value="Bacteria"/>
</dbReference>
<dbReference type="Proteomes" id="UP000007947">
    <property type="component" value="Chromosome"/>
</dbReference>
<proteinExistence type="predicted"/>
<name>F5XQ96_MICPN</name>
<dbReference type="SUPFAM" id="SSF52980">
    <property type="entry name" value="Restriction endonuclease-like"/>
    <property type="match status" value="1"/>
</dbReference>
<dbReference type="HOGENOM" id="CLU_052626_7_1_11"/>
<accession>F5XQ96</accession>
<evidence type="ECO:0000313" key="3">
    <source>
        <dbReference type="Proteomes" id="UP000007947"/>
    </source>
</evidence>
<organism evidence="2 3">
    <name type="scientific">Microlunatus phosphovorus (strain ATCC 700054 / DSM 10555 / JCM 9379 / NBRC 101784 / NCIMB 13414 / VKM Ac-1990 / NM-1)</name>
    <dbReference type="NCBI Taxonomy" id="1032480"/>
    <lineage>
        <taxon>Bacteria</taxon>
        <taxon>Bacillati</taxon>
        <taxon>Actinomycetota</taxon>
        <taxon>Actinomycetes</taxon>
        <taxon>Propionibacteriales</taxon>
        <taxon>Propionibacteriaceae</taxon>
        <taxon>Microlunatus</taxon>
    </lineage>
</organism>
<evidence type="ECO:0000259" key="1">
    <source>
        <dbReference type="Pfam" id="PF04480"/>
    </source>
</evidence>
<reference evidence="2 3" key="1">
    <citation type="submission" date="2011-05" db="EMBL/GenBank/DDBJ databases">
        <title>Whole genome sequence of Microlunatus phosphovorus NM-1.</title>
        <authorList>
            <person name="Hosoyama A."/>
            <person name="Sasaki K."/>
            <person name="Harada T."/>
            <person name="Igarashi R."/>
            <person name="Kawakoshi A."/>
            <person name="Sasagawa M."/>
            <person name="Fukada J."/>
            <person name="Nakamura S."/>
            <person name="Katano Y."/>
            <person name="Hanada S."/>
            <person name="Kamagata Y."/>
            <person name="Nakamura N."/>
            <person name="Yamazaki S."/>
            <person name="Fujita N."/>
        </authorList>
    </citation>
    <scope>NUCLEOTIDE SEQUENCE [LARGE SCALE GENOMIC DNA]</scope>
    <source>
        <strain evidence="3">ATCC 700054 / DSM 10555 / JCM 9379 / NBRC 101784 / NCIMB 13414 / VKM Ac-1990 / NM-1</strain>
    </source>
</reference>
<dbReference type="Gene3D" id="3.40.960.10">
    <property type="entry name" value="VSR Endonuclease"/>
    <property type="match status" value="1"/>
</dbReference>
<gene>
    <name evidence="2" type="ordered locus">MLP_39130</name>
</gene>
<sequence length="293" mass="33350">MRHHDAIEHLLTTEQVILRREHPELDDALTRACAAGAIARILPGVFADRGRAEDPIIRMMAVTRWDADAVIRGRGAAALTYWTDVKLGSTIQVASPFRHRPQPGFEFTRWRVPPELVQRCNSVPVTAPSLTAIDLATYDFTEPIDIALGSKQVTLETLREALRLTAHRRGNTERWKVMLDSRADPWSKAERLAHRLYRQAGITGWVANKELILPGAGTYYLDIAFQRERIAGEVDGWRYHSKPEVFESDRLRQNALILDGWLVLRFTWRMLTTDPNYVVRVTHEALASRGGLR</sequence>
<dbReference type="InterPro" id="IPR011335">
    <property type="entry name" value="Restrct_endonuc-II-like"/>
</dbReference>
<dbReference type="RefSeq" id="WP_013864769.1">
    <property type="nucleotide sequence ID" value="NC_015635.1"/>
</dbReference>
<dbReference type="InterPro" id="IPR007569">
    <property type="entry name" value="DUF559"/>
</dbReference>
<dbReference type="KEGG" id="mph:MLP_39130"/>
<dbReference type="AlphaFoldDB" id="F5XQ96"/>
<evidence type="ECO:0000313" key="2">
    <source>
        <dbReference type="EMBL" id="BAK36927.1"/>
    </source>
</evidence>
<dbReference type="EMBL" id="AP012204">
    <property type="protein sequence ID" value="BAK36927.1"/>
    <property type="molecule type" value="Genomic_DNA"/>
</dbReference>